<feature type="non-terminal residue" evidence="3">
    <location>
        <position position="350"/>
    </location>
</feature>
<dbReference type="InterPro" id="IPR002164">
    <property type="entry name" value="NAP_family"/>
</dbReference>
<comment type="similarity">
    <text evidence="1 2">Belongs to the nucleosome assembly protein (NAP) family.</text>
</comment>
<name>A0A0B4U7E9_9DIOP</name>
<dbReference type="AlphaFoldDB" id="A0A0B4U7E9"/>
<dbReference type="EMBL" id="KM821199">
    <property type="protein sequence ID" value="AJC52595.1"/>
    <property type="molecule type" value="mRNA"/>
</dbReference>
<evidence type="ECO:0000313" key="3">
    <source>
        <dbReference type="EMBL" id="AJC52595.1"/>
    </source>
</evidence>
<dbReference type="GO" id="GO:0006334">
    <property type="term" value="P:nucleosome assembly"/>
    <property type="evidence" value="ECO:0007669"/>
    <property type="project" value="InterPro"/>
</dbReference>
<dbReference type="PANTHER" id="PTHR11875">
    <property type="entry name" value="TESTIS-SPECIFIC Y-ENCODED PROTEIN"/>
    <property type="match status" value="1"/>
</dbReference>
<evidence type="ECO:0000256" key="1">
    <source>
        <dbReference type="ARBA" id="ARBA00009947"/>
    </source>
</evidence>
<dbReference type="Gene3D" id="3.30.1120.90">
    <property type="entry name" value="Nucleosome assembly protein"/>
    <property type="match status" value="1"/>
</dbReference>
<proteinExistence type="evidence at transcript level"/>
<sequence>MSEIEDFDDDCFKEIRIAPAFMCPDKRREFLHNKVKNLPEHIQEKIIVLKNIQLDYIKLEEEFFQKLYALESEYHDRYQQLHDKRHSIIAGTVEPPTEKPKFNAITEDGGSDDTLNEWDYAVVEDFYVDVHENCKGIPNFWLTILKNVKAFAVLIHERDESVLKKLNDIKSIFDKVESFTIEFHFDQNEYFSNSVLTRKYYLRTTADKERPFSFDGLEMYKTEGCTIEWYKGMSLTQGVYQTNSTDECKESFESFFDIFNVSDSLLNDEENLRFRDIDFELAYFIRDKLIPRAILYFTGDIIDDGDNAREFGDFNYLFDDSASVSVSEESAETIENTDIGDCIGSHESAY</sequence>
<dbReference type="Gene3D" id="1.20.5.1500">
    <property type="match status" value="1"/>
</dbReference>
<reference evidence="3" key="1">
    <citation type="journal article" date="2015" name="Insect Mol. Biol.">
        <title>We can't all be supermodels: the value of comparative transcriptomics to the study of non-model insects.</title>
        <authorList>
            <person name="Oppenheim S.J."/>
            <person name="Baker R.H."/>
            <person name="Simon S."/>
            <person name="DeSalle R."/>
        </authorList>
    </citation>
    <scope>NUCLEOTIDE SEQUENCE</scope>
</reference>
<organism evidence="3">
    <name type="scientific">Teleopsis quinqueguttata</name>
    <dbReference type="NCBI Taxonomy" id="139650"/>
    <lineage>
        <taxon>Eukaryota</taxon>
        <taxon>Metazoa</taxon>
        <taxon>Ecdysozoa</taxon>
        <taxon>Arthropoda</taxon>
        <taxon>Hexapoda</taxon>
        <taxon>Insecta</taxon>
        <taxon>Pterygota</taxon>
        <taxon>Neoptera</taxon>
        <taxon>Endopterygota</taxon>
        <taxon>Diptera</taxon>
        <taxon>Brachycera</taxon>
        <taxon>Muscomorpha</taxon>
        <taxon>Diopsoidea</taxon>
        <taxon>Diopsidae</taxon>
        <taxon>Teleopsis</taxon>
    </lineage>
</organism>
<protein>
    <submittedName>
        <fullName evidence="3">Nucleosome assembly protein 1 paralog 4</fullName>
    </submittedName>
</protein>
<dbReference type="SUPFAM" id="SSF143113">
    <property type="entry name" value="NAP-like"/>
    <property type="match status" value="1"/>
</dbReference>
<evidence type="ECO:0000256" key="2">
    <source>
        <dbReference type="RuleBase" id="RU003876"/>
    </source>
</evidence>
<accession>A0A0B4U7E9</accession>
<dbReference type="Pfam" id="PF00956">
    <property type="entry name" value="NAP"/>
    <property type="match status" value="1"/>
</dbReference>
<dbReference type="InterPro" id="IPR037231">
    <property type="entry name" value="NAP-like_sf"/>
</dbReference>
<dbReference type="GO" id="GO:0005634">
    <property type="term" value="C:nucleus"/>
    <property type="evidence" value="ECO:0007669"/>
    <property type="project" value="InterPro"/>
</dbReference>